<dbReference type="GO" id="GO:0004497">
    <property type="term" value="F:monooxygenase activity"/>
    <property type="evidence" value="ECO:0007669"/>
    <property type="project" value="UniProtKB-KW"/>
</dbReference>
<dbReference type="InterPro" id="IPR036396">
    <property type="entry name" value="Cyt_P450_sf"/>
</dbReference>
<comment type="similarity">
    <text evidence="1 2">Belongs to the cytochrome P450 family.</text>
</comment>
<gene>
    <name evidence="3" type="ORF">GCM10010260_26520</name>
</gene>
<comment type="caution">
    <text evidence="3">The sequence shown here is derived from an EMBL/GenBank/DDBJ whole genome shotgun (WGS) entry which is preliminary data.</text>
</comment>
<keyword evidence="2" id="KW-0560">Oxidoreductase</keyword>
<evidence type="ECO:0000256" key="2">
    <source>
        <dbReference type="RuleBase" id="RU000461"/>
    </source>
</evidence>
<dbReference type="Gene3D" id="1.10.630.10">
    <property type="entry name" value="Cytochrome P450"/>
    <property type="match status" value="1"/>
</dbReference>
<dbReference type="PRINTS" id="PR00359">
    <property type="entry name" value="BP450"/>
</dbReference>
<evidence type="ECO:0000313" key="4">
    <source>
        <dbReference type="Proteomes" id="UP000618795"/>
    </source>
</evidence>
<evidence type="ECO:0000256" key="1">
    <source>
        <dbReference type="ARBA" id="ARBA00010617"/>
    </source>
</evidence>
<keyword evidence="2" id="KW-0408">Iron</keyword>
<keyword evidence="2" id="KW-0503">Monooxygenase</keyword>
<name>A0A918I9Q1_9ACTN</name>
<dbReference type="GO" id="GO:0005506">
    <property type="term" value="F:iron ion binding"/>
    <property type="evidence" value="ECO:0007669"/>
    <property type="project" value="InterPro"/>
</dbReference>
<dbReference type="EMBL" id="BMTD01000004">
    <property type="protein sequence ID" value="GGU90676.1"/>
    <property type="molecule type" value="Genomic_DNA"/>
</dbReference>
<dbReference type="PANTHER" id="PTHR46696:SF1">
    <property type="entry name" value="CYTOCHROME P450 YJIB-RELATED"/>
    <property type="match status" value="1"/>
</dbReference>
<dbReference type="SUPFAM" id="SSF48264">
    <property type="entry name" value="Cytochrome P450"/>
    <property type="match status" value="1"/>
</dbReference>
<keyword evidence="2" id="KW-0349">Heme</keyword>
<reference evidence="3" key="2">
    <citation type="submission" date="2020-09" db="EMBL/GenBank/DDBJ databases">
        <authorList>
            <person name="Sun Q."/>
            <person name="Ohkuma M."/>
        </authorList>
    </citation>
    <scope>NUCLEOTIDE SEQUENCE</scope>
    <source>
        <strain evidence="3">JCM 4369</strain>
    </source>
</reference>
<dbReference type="GO" id="GO:0020037">
    <property type="term" value="F:heme binding"/>
    <property type="evidence" value="ECO:0007669"/>
    <property type="project" value="InterPro"/>
</dbReference>
<dbReference type="InterPro" id="IPR001128">
    <property type="entry name" value="Cyt_P450"/>
</dbReference>
<dbReference type="AlphaFoldDB" id="A0A918I9Q1"/>
<evidence type="ECO:0000313" key="3">
    <source>
        <dbReference type="EMBL" id="GGU90676.1"/>
    </source>
</evidence>
<proteinExistence type="inferred from homology"/>
<dbReference type="InterPro" id="IPR017972">
    <property type="entry name" value="Cyt_P450_CS"/>
</dbReference>
<organism evidence="3 4">
    <name type="scientific">Streptomyces filipinensis</name>
    <dbReference type="NCBI Taxonomy" id="66887"/>
    <lineage>
        <taxon>Bacteria</taxon>
        <taxon>Bacillati</taxon>
        <taxon>Actinomycetota</taxon>
        <taxon>Actinomycetes</taxon>
        <taxon>Kitasatosporales</taxon>
        <taxon>Streptomycetaceae</taxon>
        <taxon>Streptomyces</taxon>
    </lineage>
</organism>
<dbReference type="GO" id="GO:0016705">
    <property type="term" value="F:oxidoreductase activity, acting on paired donors, with incorporation or reduction of molecular oxygen"/>
    <property type="evidence" value="ECO:0007669"/>
    <property type="project" value="InterPro"/>
</dbReference>
<dbReference type="RefSeq" id="WP_191873657.1">
    <property type="nucleotide sequence ID" value="NZ_BMTD01000004.1"/>
</dbReference>
<dbReference type="PANTHER" id="PTHR46696">
    <property type="entry name" value="P450, PUTATIVE (EUROFUNG)-RELATED"/>
    <property type="match status" value="1"/>
</dbReference>
<keyword evidence="4" id="KW-1185">Reference proteome</keyword>
<accession>A0A918I9Q1</accession>
<dbReference type="InterPro" id="IPR002397">
    <property type="entry name" value="Cyt_P450_B"/>
</dbReference>
<sequence length="406" mass="43209">MTTAVDLPEPLVHPFAPAGRRDPYPAYRWLQTHAPVHHDRFSGMWLVTGHAACAALLRDARFSAALGQRERARDDRLPVSMLTTDPPDHHRLRAPGGLLLGPAALRSVAGGLRQDVDTVLSGLAARGGEPDAIEDLGTPLATAVFGRLFGLPPGEHAVFTDLARAASVNLDPMAPPAQAARGRLAASALTHYLDAHARALAERGDRTSPLAALAADGRLERHEMLGILSLAVIGGWQPLAETVGNGLLWLLPEGRAVRRRIAGDPEFARTCADELLRLEAPIPFAARVATESVELPGGRVPAGARVLAVIAAANRDPAVFEDPDRLVPDRTPNPHLAFGAGPHFCLAAALVRQVLPALLARLLTRFPDLRGPDLPPSFEPTLVPRRLTAFPLRLGPSDAPEPTEGP</sequence>
<dbReference type="PROSITE" id="PS00086">
    <property type="entry name" value="CYTOCHROME_P450"/>
    <property type="match status" value="1"/>
</dbReference>
<protein>
    <submittedName>
        <fullName evidence="3">Cytochrome P450</fullName>
    </submittedName>
</protein>
<reference evidence="3" key="1">
    <citation type="journal article" date="2014" name="Int. J. Syst. Evol. Microbiol.">
        <title>Complete genome sequence of Corynebacterium casei LMG S-19264T (=DSM 44701T), isolated from a smear-ripened cheese.</title>
        <authorList>
            <consortium name="US DOE Joint Genome Institute (JGI-PGF)"/>
            <person name="Walter F."/>
            <person name="Albersmeier A."/>
            <person name="Kalinowski J."/>
            <person name="Ruckert C."/>
        </authorList>
    </citation>
    <scope>NUCLEOTIDE SEQUENCE</scope>
    <source>
        <strain evidence="3">JCM 4369</strain>
    </source>
</reference>
<dbReference type="Pfam" id="PF00067">
    <property type="entry name" value="p450"/>
    <property type="match status" value="1"/>
</dbReference>
<dbReference type="Proteomes" id="UP000618795">
    <property type="component" value="Unassembled WGS sequence"/>
</dbReference>
<keyword evidence="2" id="KW-0479">Metal-binding</keyword>